<protein>
    <recommendedName>
        <fullName evidence="4">Reverse transcriptase domain-containing protein</fullName>
    </recommendedName>
</protein>
<feature type="signal peptide" evidence="1">
    <location>
        <begin position="1"/>
        <end position="19"/>
    </location>
</feature>
<organism evidence="2 3">
    <name type="scientific">Pelobates cultripes</name>
    <name type="common">Western spadefoot toad</name>
    <dbReference type="NCBI Taxonomy" id="61616"/>
    <lineage>
        <taxon>Eukaryota</taxon>
        <taxon>Metazoa</taxon>
        <taxon>Chordata</taxon>
        <taxon>Craniata</taxon>
        <taxon>Vertebrata</taxon>
        <taxon>Euteleostomi</taxon>
        <taxon>Amphibia</taxon>
        <taxon>Batrachia</taxon>
        <taxon>Anura</taxon>
        <taxon>Pelobatoidea</taxon>
        <taxon>Pelobatidae</taxon>
        <taxon>Pelobates</taxon>
    </lineage>
</organism>
<evidence type="ECO:0008006" key="4">
    <source>
        <dbReference type="Google" id="ProtNLM"/>
    </source>
</evidence>
<feature type="chain" id="PRO_5042097755" description="Reverse transcriptase domain-containing protein" evidence="1">
    <location>
        <begin position="20"/>
        <end position="117"/>
    </location>
</feature>
<accession>A0AAD1RZ11</accession>
<dbReference type="AlphaFoldDB" id="A0AAD1RZ11"/>
<keyword evidence="3" id="KW-1185">Reference proteome</keyword>
<gene>
    <name evidence="2" type="ORF">PECUL_23A013318</name>
</gene>
<evidence type="ECO:0000313" key="2">
    <source>
        <dbReference type="EMBL" id="CAH2284027.1"/>
    </source>
</evidence>
<evidence type="ECO:0000313" key="3">
    <source>
        <dbReference type="Proteomes" id="UP001295444"/>
    </source>
</evidence>
<reference evidence="2" key="1">
    <citation type="submission" date="2022-03" db="EMBL/GenBank/DDBJ databases">
        <authorList>
            <person name="Alioto T."/>
            <person name="Alioto T."/>
            <person name="Gomez Garrido J."/>
        </authorList>
    </citation>
    <scope>NUCLEOTIDE SEQUENCE</scope>
</reference>
<name>A0AAD1RZ11_PELCU</name>
<keyword evidence="1" id="KW-0732">Signal</keyword>
<evidence type="ECO:0000256" key="1">
    <source>
        <dbReference type="SAM" id="SignalP"/>
    </source>
</evidence>
<proteinExistence type="predicted"/>
<sequence>MKLLLHIIILIVTIKGTYYKKVPSTLLSEVMDILEQKSSSIDWDITDLDKNIQHSPEANLSKKLKIIAEHRTTLDLPGFKSSLPYNKLQGPPTLPALIWEMLLDKTSEKIYDKTGLP</sequence>
<dbReference type="EMBL" id="OW240915">
    <property type="protein sequence ID" value="CAH2284027.1"/>
    <property type="molecule type" value="Genomic_DNA"/>
</dbReference>
<dbReference type="Proteomes" id="UP001295444">
    <property type="component" value="Chromosome 04"/>
</dbReference>